<feature type="domain" description="RDD" evidence="7">
    <location>
        <begin position="17"/>
        <end position="130"/>
    </location>
</feature>
<evidence type="ECO:0000256" key="3">
    <source>
        <dbReference type="ARBA" id="ARBA00022692"/>
    </source>
</evidence>
<gene>
    <name evidence="8" type="ORF">EHQ18_12455</name>
</gene>
<dbReference type="OrthoDB" id="344266at2"/>
<keyword evidence="5 6" id="KW-0472">Membrane</keyword>
<accession>A0A6N4QCM9</accession>
<evidence type="ECO:0000256" key="1">
    <source>
        <dbReference type="ARBA" id="ARBA00004651"/>
    </source>
</evidence>
<evidence type="ECO:0000256" key="2">
    <source>
        <dbReference type="ARBA" id="ARBA00022475"/>
    </source>
</evidence>
<evidence type="ECO:0000313" key="8">
    <source>
        <dbReference type="EMBL" id="TGK69596.1"/>
    </source>
</evidence>
<evidence type="ECO:0000256" key="6">
    <source>
        <dbReference type="SAM" id="Phobius"/>
    </source>
</evidence>
<dbReference type="PANTHER" id="PTHR36115">
    <property type="entry name" value="PROLINE-RICH ANTIGEN HOMOLOG-RELATED"/>
    <property type="match status" value="1"/>
</dbReference>
<evidence type="ECO:0000313" key="9">
    <source>
        <dbReference type="Proteomes" id="UP000297239"/>
    </source>
</evidence>
<evidence type="ECO:0000256" key="4">
    <source>
        <dbReference type="ARBA" id="ARBA00022989"/>
    </source>
</evidence>
<name>A0A6N4QCM9_9LEPT</name>
<evidence type="ECO:0000259" key="7">
    <source>
        <dbReference type="Pfam" id="PF06271"/>
    </source>
</evidence>
<keyword evidence="9" id="KW-1185">Reference proteome</keyword>
<sequence length="140" mass="15887">MTTTPESPTNDLISAAASMSDRYIAMIYDAIFFLFIIFVSAKIILFLNVDGRMAQYVFFVFLFLYDPLCVSFFRATPGHYIKGLRVVSTDAKNLNLFKSFIRYIAKITLGILSLITILGSKKQAIHDKLTSSYVVYKNKL</sequence>
<feature type="transmembrane region" description="Helical" evidence="6">
    <location>
        <begin position="56"/>
        <end position="75"/>
    </location>
</feature>
<keyword evidence="3 6" id="KW-0812">Transmembrane</keyword>
<dbReference type="GO" id="GO:0005886">
    <property type="term" value="C:plasma membrane"/>
    <property type="evidence" value="ECO:0007669"/>
    <property type="project" value="UniProtKB-SubCell"/>
</dbReference>
<comment type="caution">
    <text evidence="8">The sequence shown here is derived from an EMBL/GenBank/DDBJ whole genome shotgun (WGS) entry which is preliminary data.</text>
</comment>
<dbReference type="EMBL" id="RQFF01000030">
    <property type="protein sequence ID" value="TGK69596.1"/>
    <property type="molecule type" value="Genomic_DNA"/>
</dbReference>
<comment type="subcellular location">
    <subcellularLocation>
        <location evidence="1">Cell membrane</location>
        <topology evidence="1">Multi-pass membrane protein</topology>
    </subcellularLocation>
</comment>
<protein>
    <submittedName>
        <fullName evidence="8">RDD family protein</fullName>
    </submittedName>
</protein>
<dbReference type="InterPro" id="IPR051791">
    <property type="entry name" value="Pra-immunoreactive"/>
</dbReference>
<keyword evidence="4 6" id="KW-1133">Transmembrane helix</keyword>
<evidence type="ECO:0000256" key="5">
    <source>
        <dbReference type="ARBA" id="ARBA00023136"/>
    </source>
</evidence>
<dbReference type="Pfam" id="PF06271">
    <property type="entry name" value="RDD"/>
    <property type="match status" value="1"/>
</dbReference>
<organism evidence="8 9">
    <name type="scientific">Leptospira kanakyensis</name>
    <dbReference type="NCBI Taxonomy" id="2484968"/>
    <lineage>
        <taxon>Bacteria</taxon>
        <taxon>Pseudomonadati</taxon>
        <taxon>Spirochaetota</taxon>
        <taxon>Spirochaetia</taxon>
        <taxon>Leptospirales</taxon>
        <taxon>Leptospiraceae</taxon>
        <taxon>Leptospira</taxon>
    </lineage>
</organism>
<dbReference type="PANTHER" id="PTHR36115:SF6">
    <property type="entry name" value="PROLINE-RICH ANTIGEN HOMOLOG"/>
    <property type="match status" value="1"/>
</dbReference>
<feature type="transmembrane region" description="Helical" evidence="6">
    <location>
        <begin position="100"/>
        <end position="119"/>
    </location>
</feature>
<dbReference type="InterPro" id="IPR010432">
    <property type="entry name" value="RDD"/>
</dbReference>
<feature type="transmembrane region" description="Helical" evidence="6">
    <location>
        <begin position="23"/>
        <end position="49"/>
    </location>
</feature>
<reference evidence="8" key="1">
    <citation type="journal article" date="2019" name="PLoS Negl. Trop. Dis.">
        <title>Revisiting the worldwide diversity of Leptospira species in the environment.</title>
        <authorList>
            <person name="Vincent A.T."/>
            <person name="Schiettekatte O."/>
            <person name="Bourhy P."/>
            <person name="Veyrier F.J."/>
            <person name="Picardeau M."/>
        </authorList>
    </citation>
    <scope>NUCLEOTIDE SEQUENCE [LARGE SCALE GENOMIC DNA]</scope>
    <source>
        <strain evidence="8">201800293</strain>
    </source>
</reference>
<dbReference type="Proteomes" id="UP000297239">
    <property type="component" value="Unassembled WGS sequence"/>
</dbReference>
<proteinExistence type="predicted"/>
<dbReference type="RefSeq" id="WP_135634796.1">
    <property type="nucleotide sequence ID" value="NZ_JAMQPQ010000001.1"/>
</dbReference>
<dbReference type="AlphaFoldDB" id="A0A6N4QCM9"/>
<keyword evidence="2" id="KW-1003">Cell membrane</keyword>